<feature type="domain" description="DUF5118" evidence="3">
    <location>
        <begin position="36"/>
        <end position="84"/>
    </location>
</feature>
<reference evidence="4 5" key="1">
    <citation type="submission" date="2018-08" db="EMBL/GenBank/DDBJ databases">
        <title>A genome reference for cultivated species of the human gut microbiota.</title>
        <authorList>
            <person name="Zou Y."/>
            <person name="Xue W."/>
            <person name="Luo G."/>
        </authorList>
    </citation>
    <scope>NUCLEOTIDE SEQUENCE [LARGE SCALE GENOMIC DNA]</scope>
    <source>
        <strain evidence="4 5">AF34-33</strain>
    </source>
</reference>
<dbReference type="InterPro" id="IPR034032">
    <property type="entry name" value="Zn_MMP-like_bac"/>
</dbReference>
<feature type="domain" description="DUF5117" evidence="2">
    <location>
        <begin position="104"/>
        <end position="290"/>
    </location>
</feature>
<name>A0A415QRL7_9BACT</name>
<dbReference type="InterPro" id="IPR033413">
    <property type="entry name" value="DUF5117"/>
</dbReference>
<dbReference type="GO" id="GO:0008237">
    <property type="term" value="F:metallopeptidase activity"/>
    <property type="evidence" value="ECO:0007669"/>
    <property type="project" value="InterPro"/>
</dbReference>
<evidence type="ECO:0000259" key="3">
    <source>
        <dbReference type="Pfam" id="PF17162"/>
    </source>
</evidence>
<feature type="domain" description="EcxA zinc-binding" evidence="1">
    <location>
        <begin position="422"/>
        <end position="728"/>
    </location>
</feature>
<comment type="caution">
    <text evidence="4">The sequence shown here is derived from an EMBL/GenBank/DDBJ whole genome shotgun (WGS) entry which is preliminary data.</text>
</comment>
<dbReference type="RefSeq" id="WP_118448124.1">
    <property type="nucleotide sequence ID" value="NZ_CABJDM010000001.1"/>
</dbReference>
<evidence type="ECO:0000313" key="5">
    <source>
        <dbReference type="Proteomes" id="UP000286038"/>
    </source>
</evidence>
<dbReference type="Pfam" id="PF17162">
    <property type="entry name" value="DUF5118"/>
    <property type="match status" value="1"/>
</dbReference>
<gene>
    <name evidence="4" type="ORF">DWZ68_00510</name>
</gene>
<dbReference type="EMBL" id="QRPV01000001">
    <property type="protein sequence ID" value="RHM47494.1"/>
    <property type="molecule type" value="Genomic_DNA"/>
</dbReference>
<dbReference type="CDD" id="cd04276">
    <property type="entry name" value="ZnMc_MMP_like_2"/>
    <property type="match status" value="1"/>
</dbReference>
<dbReference type="InterPro" id="IPR024079">
    <property type="entry name" value="MetalloPept_cat_dom_sf"/>
</dbReference>
<dbReference type="Proteomes" id="UP000286038">
    <property type="component" value="Unassembled WGS sequence"/>
</dbReference>
<dbReference type="PANTHER" id="PTHR38478:SF1">
    <property type="entry name" value="ZINC DEPENDENT METALLOPROTEASE DOMAIN LIPOPROTEIN"/>
    <property type="match status" value="1"/>
</dbReference>
<evidence type="ECO:0000259" key="2">
    <source>
        <dbReference type="Pfam" id="PF17148"/>
    </source>
</evidence>
<dbReference type="Gene3D" id="3.40.390.10">
    <property type="entry name" value="Collagenase (Catalytic Domain)"/>
    <property type="match status" value="1"/>
</dbReference>
<dbReference type="Pfam" id="PF16313">
    <property type="entry name" value="DUF4953"/>
    <property type="match status" value="1"/>
</dbReference>
<evidence type="ECO:0000313" key="4">
    <source>
        <dbReference type="EMBL" id="RHM47494.1"/>
    </source>
</evidence>
<organism evidence="4 5">
    <name type="scientific">Butyricimonas virosa</name>
    <dbReference type="NCBI Taxonomy" id="544645"/>
    <lineage>
        <taxon>Bacteria</taxon>
        <taxon>Pseudomonadati</taxon>
        <taxon>Bacteroidota</taxon>
        <taxon>Bacteroidia</taxon>
        <taxon>Bacteroidales</taxon>
        <taxon>Odoribacteraceae</taxon>
        <taxon>Butyricimonas</taxon>
    </lineage>
</organism>
<dbReference type="Pfam" id="PF17148">
    <property type="entry name" value="DUF5117"/>
    <property type="match status" value="1"/>
</dbReference>
<evidence type="ECO:0000259" key="1">
    <source>
        <dbReference type="Pfam" id="PF16313"/>
    </source>
</evidence>
<dbReference type="InterPro" id="IPR032534">
    <property type="entry name" value="EcxA_zinc-bd"/>
</dbReference>
<protein>
    <submittedName>
        <fullName evidence="4">DUF5117 domain-containing protein</fullName>
    </submittedName>
</protein>
<sequence>MNCKSIILLIVVLLFWGNAEARKKKGKKVEEVQTESAYRKFFKGKACETAKGMITLHKMDGRVYFEIPLALMGREMLMGSTISEITNNGFGSVGEKPKGLLYISFVRCDSVISLKQLTAQYDTNEENLKQRIKESTIPATIKNFKITTYNEDSTAVVIDMTDYLVSADEAIDPFSPWAPILAGGERVMEKEFRRENSQVVSIKAFEDNVSVKSSLTYGLSLKNKVMYIFQREPFTAVMTRSFILLPEHPMRPRLADPRIAIFSQGVSVFNGDSRGAQARYYAQRWNLEPKDMEQYRKGVLTEPKKPIVFYVDNTFPENWKKYIKEGVEVWQMAFEKIGFKNAIVARDFPVDDVTFDPDNLKYSCVRYSPSWVANAMGPSWTDPRTGEIINASVYLYHNLVKMVQNWRFIQTGPADANVRKIVFDEETLGECIRYVVSHEIGHCLGFMHNMAASSAIPVDSLRSPSFTQKYGTTYSIMDYARNNYVAQPGDKEKGVKLTPPDLGLYDLFTVAWSYTPLPEAKTSEEEVPVLDRWITEKSGDPIYRYGKQQMYMRLDPSSFEEDLGDDPVKAAGYGIQNLKYVLAHLSEWVKDTDKDYTFRQGIYNEIVYQYVRYLNHVTFNIGGVYLNERYDGDARPGYQVVSNEKQERALQFLLEQVKDLTWLNARELRKTMPLMGDVTGFLEDEIFKILTNRLNAVAINVQQATEKDLLTPEVCIHKMYDFIFAPTKQGKSLSAVEKKLQIKFVAQLISNSGVVAKDMGGQPFTLATERQMVAIPEAVKAKSREMYGEIPVQYVGIFTNISLPDYNNVKKDWGNVERQGFDFLQPIAIYPVQMSSLYFNMLKRTQVLLRSKQTQGNDDTRMHYKLLLYKIEQALK</sequence>
<proteinExistence type="predicted"/>
<dbReference type="InterPro" id="IPR033428">
    <property type="entry name" value="DUF5118"/>
</dbReference>
<accession>A0A415QRL7</accession>
<dbReference type="SUPFAM" id="SSF55486">
    <property type="entry name" value="Metalloproteases ('zincins'), catalytic domain"/>
    <property type="match status" value="1"/>
</dbReference>
<dbReference type="PANTHER" id="PTHR38478">
    <property type="entry name" value="PEPTIDASE M1A AND M12B"/>
    <property type="match status" value="1"/>
</dbReference>
<dbReference type="AlphaFoldDB" id="A0A415QRL7"/>